<gene>
    <name evidence="3" type="ORF">IAD12_06080</name>
</gene>
<dbReference type="EMBL" id="DVLX01000077">
    <property type="protein sequence ID" value="HIT99802.1"/>
    <property type="molecule type" value="Genomic_DNA"/>
</dbReference>
<feature type="compositionally biased region" description="Acidic residues" evidence="1">
    <location>
        <begin position="80"/>
        <end position="94"/>
    </location>
</feature>
<dbReference type="Gene3D" id="2.160.20.110">
    <property type="match status" value="1"/>
</dbReference>
<evidence type="ECO:0000313" key="4">
    <source>
        <dbReference type="Proteomes" id="UP000824159"/>
    </source>
</evidence>
<feature type="signal peptide" evidence="2">
    <location>
        <begin position="1"/>
        <end position="26"/>
    </location>
</feature>
<organism evidence="3 4">
    <name type="scientific">Candidatus Allocopromorpha excrementavium</name>
    <dbReference type="NCBI Taxonomy" id="2840741"/>
    <lineage>
        <taxon>Bacteria</taxon>
        <taxon>Bacillati</taxon>
        <taxon>Bacillota</taxon>
        <taxon>Clostridia</taxon>
        <taxon>Eubacteriales</taxon>
        <taxon>Eubacteriaceae</taxon>
        <taxon>Eubacteriaceae incertae sedis</taxon>
        <taxon>Candidatus Allocopromorpha</taxon>
    </lineage>
</organism>
<comment type="caution">
    <text evidence="3">The sequence shown here is derived from an EMBL/GenBank/DDBJ whole genome shotgun (WGS) entry which is preliminary data.</text>
</comment>
<keyword evidence="2" id="KW-0732">Signal</keyword>
<feature type="compositionally biased region" description="Low complexity" evidence="1">
    <location>
        <begin position="33"/>
        <end position="46"/>
    </location>
</feature>
<feature type="region of interest" description="Disordered" evidence="1">
    <location>
        <begin position="33"/>
        <end position="102"/>
    </location>
</feature>
<evidence type="ECO:0000256" key="2">
    <source>
        <dbReference type="SAM" id="SignalP"/>
    </source>
</evidence>
<dbReference type="Proteomes" id="UP000824159">
    <property type="component" value="Unassembled WGS sequence"/>
</dbReference>
<sequence>MKKVITVLTASIIIMIMAFSTAFSFAVTNTRENNRNENNSENYENNGGAGEENGGSENNTDEEDENQQDRNNNSDNDSRSEEDEEDNDEADTGDVDTSWFDYKNPKTEYNITSEAQLRGLASLVNEEQPLWKPTRVESFEGVTFTLTKDIKLTREWTPIGSDSSVSFAGTFDGDGHTISGVDISAGETNTGFFGYLTGEVRNLTLKGTIESTSGDCGGIVGELDSAGRITECVSDIDVSARSKTGGIAGNNNGGTITDSINKGRVKGTYKVGGVVGENWGGTVERCGNEGAVSSSVRGVATFGTGGVAGRSVASDAVVSECYNIGPINSATEATGGVVGYTNAEHSTVINSYNTGDIKIKKIDEKKEFSEAWAGGVVGAVGTDGVVISNCYGAGDISGADVTGGVIGTYIADDDARVETYIENNYYLNEYCDSGIGDNNGSGPAEVQKCASGVTGGSLSGMASALSISYMRDSSGLYGGKGYPVLRWQEPLSSEDQSYIDGVSMDVQRKLDNYLINNTDASNKGGIILSIFNPDNYLTDALLMYSESVDENQQEQDDEENAE</sequence>
<accession>A0A9D1HF43</accession>
<reference evidence="3" key="1">
    <citation type="submission" date="2020-10" db="EMBL/GenBank/DDBJ databases">
        <authorList>
            <person name="Gilroy R."/>
        </authorList>
    </citation>
    <scope>NUCLEOTIDE SEQUENCE</scope>
    <source>
        <strain evidence="3">CHK176-22527</strain>
    </source>
</reference>
<dbReference type="AlphaFoldDB" id="A0A9D1HF43"/>
<reference evidence="3" key="2">
    <citation type="journal article" date="2021" name="PeerJ">
        <title>Extensive microbial diversity within the chicken gut microbiome revealed by metagenomics and culture.</title>
        <authorList>
            <person name="Gilroy R."/>
            <person name="Ravi A."/>
            <person name="Getino M."/>
            <person name="Pursley I."/>
            <person name="Horton D.L."/>
            <person name="Alikhan N.F."/>
            <person name="Baker D."/>
            <person name="Gharbi K."/>
            <person name="Hall N."/>
            <person name="Watson M."/>
            <person name="Adriaenssens E.M."/>
            <person name="Foster-Nyarko E."/>
            <person name="Jarju S."/>
            <person name="Secka A."/>
            <person name="Antonio M."/>
            <person name="Oren A."/>
            <person name="Chaudhuri R.R."/>
            <person name="La Ragione R."/>
            <person name="Hildebrand F."/>
            <person name="Pallen M.J."/>
        </authorList>
    </citation>
    <scope>NUCLEOTIDE SEQUENCE</scope>
    <source>
        <strain evidence="3">CHK176-22527</strain>
    </source>
</reference>
<evidence type="ECO:0000313" key="3">
    <source>
        <dbReference type="EMBL" id="HIT99802.1"/>
    </source>
</evidence>
<feature type="chain" id="PRO_5038973274" description="GLUG domain-containing protein" evidence="2">
    <location>
        <begin position="27"/>
        <end position="562"/>
    </location>
</feature>
<evidence type="ECO:0000256" key="1">
    <source>
        <dbReference type="SAM" id="MobiDB-lite"/>
    </source>
</evidence>
<evidence type="ECO:0008006" key="5">
    <source>
        <dbReference type="Google" id="ProtNLM"/>
    </source>
</evidence>
<proteinExistence type="predicted"/>
<name>A0A9D1HF43_9FIRM</name>
<protein>
    <recommendedName>
        <fullName evidence="5">GLUG domain-containing protein</fullName>
    </recommendedName>
</protein>